<accession>A0A3N0VYX5</accession>
<feature type="transmembrane region" description="Helical" evidence="1">
    <location>
        <begin position="7"/>
        <end position="30"/>
    </location>
</feature>
<evidence type="ECO:0008006" key="6">
    <source>
        <dbReference type="Google" id="ProtNLM"/>
    </source>
</evidence>
<reference evidence="2 4" key="1">
    <citation type="submission" date="2018-11" db="EMBL/GenBank/DDBJ databases">
        <title>Proposal to divide the Flavobacteriaceae and reorganize its genera based on Amino Acid Identity values calculated from whole genome sequences.</title>
        <authorList>
            <person name="Nicholson A.C."/>
            <person name="Gulvik C.A."/>
            <person name="Whitney A.M."/>
            <person name="Humrighouse B.W."/>
            <person name="Bell M."/>
            <person name="Holmes B."/>
            <person name="Steigerwalt A."/>
            <person name="Villarma A."/>
            <person name="Sheth M."/>
            <person name="Batra D."/>
            <person name="Pryor J."/>
            <person name="Bernardet J.-F."/>
            <person name="Hugo C."/>
            <person name="Kampfer P."/>
            <person name="Newman J."/>
            <person name="Mcquiston J.R."/>
        </authorList>
    </citation>
    <scope>NUCLEOTIDE SEQUENCE [LARGE SCALE GENOMIC DNA]</scope>
    <source>
        <strain evidence="2 4">DSM 15235</strain>
    </source>
</reference>
<keyword evidence="1" id="KW-0472">Membrane</keyword>
<keyword evidence="1" id="KW-1133">Transmembrane helix</keyword>
<comment type="caution">
    <text evidence="2">The sequence shown here is derived from an EMBL/GenBank/DDBJ whole genome shotgun (WGS) entry which is preliminary data.</text>
</comment>
<feature type="transmembrane region" description="Helical" evidence="1">
    <location>
        <begin position="50"/>
        <end position="68"/>
    </location>
</feature>
<dbReference type="OrthoDB" id="1364223at2"/>
<dbReference type="EMBL" id="RJTX01000002">
    <property type="protein sequence ID" value="ROH98011.1"/>
    <property type="molecule type" value="Genomic_DNA"/>
</dbReference>
<keyword evidence="5" id="KW-1185">Reference proteome</keyword>
<evidence type="ECO:0000313" key="3">
    <source>
        <dbReference type="EMBL" id="TDX92800.1"/>
    </source>
</evidence>
<dbReference type="AlphaFoldDB" id="A0A3N0VYX5"/>
<evidence type="ECO:0000313" key="5">
    <source>
        <dbReference type="Proteomes" id="UP000295709"/>
    </source>
</evidence>
<keyword evidence="1" id="KW-0812">Transmembrane</keyword>
<reference evidence="3 5" key="2">
    <citation type="submission" date="2019-03" db="EMBL/GenBank/DDBJ databases">
        <title>Genomic Encyclopedia of Archaeal and Bacterial Type Strains, Phase II (KMG-II): from individual species to whole genera.</title>
        <authorList>
            <person name="Goeker M."/>
        </authorList>
    </citation>
    <scope>NUCLEOTIDE SEQUENCE [LARGE SCALE GENOMIC DNA]</scope>
    <source>
        <strain evidence="3 5">DSM 15235</strain>
    </source>
</reference>
<feature type="transmembrane region" description="Helical" evidence="1">
    <location>
        <begin position="77"/>
        <end position="95"/>
    </location>
</feature>
<organism evidence="2 4">
    <name type="scientific">Chryseobacterium daecheongense</name>
    <dbReference type="NCBI Taxonomy" id="192389"/>
    <lineage>
        <taxon>Bacteria</taxon>
        <taxon>Pseudomonadati</taxon>
        <taxon>Bacteroidota</taxon>
        <taxon>Flavobacteriia</taxon>
        <taxon>Flavobacteriales</taxon>
        <taxon>Weeksellaceae</taxon>
        <taxon>Chryseobacterium group</taxon>
        <taxon>Chryseobacterium</taxon>
    </lineage>
</organism>
<dbReference type="Proteomes" id="UP000269375">
    <property type="component" value="Unassembled WGS sequence"/>
</dbReference>
<proteinExistence type="predicted"/>
<evidence type="ECO:0000313" key="2">
    <source>
        <dbReference type="EMBL" id="ROH98011.1"/>
    </source>
</evidence>
<protein>
    <recommendedName>
        <fullName evidence="6">MFS transporter</fullName>
    </recommendedName>
</protein>
<sequence length="100" mass="11207">MYKYTILFSLLAIPLAIITIFLAGGGHGTYLPFLIFFPLGLLGTVLENEITTLFIVLGILQFPVYGFVMDKFGLKKAWPFLLGIHLILIAVIFILKNNNF</sequence>
<dbReference type="Proteomes" id="UP000295709">
    <property type="component" value="Unassembled WGS sequence"/>
</dbReference>
<dbReference type="EMBL" id="SOQW01000002">
    <property type="protein sequence ID" value="TDX92800.1"/>
    <property type="molecule type" value="Genomic_DNA"/>
</dbReference>
<gene>
    <name evidence="3" type="ORF">BCF50_1741</name>
    <name evidence="2" type="ORF">EGI05_11735</name>
</gene>
<evidence type="ECO:0000256" key="1">
    <source>
        <dbReference type="SAM" id="Phobius"/>
    </source>
</evidence>
<dbReference type="RefSeq" id="WP_123263206.1">
    <property type="nucleotide sequence ID" value="NZ_RJTX01000002.1"/>
</dbReference>
<evidence type="ECO:0000313" key="4">
    <source>
        <dbReference type="Proteomes" id="UP000269375"/>
    </source>
</evidence>
<name>A0A3N0VYX5_9FLAO</name>